<evidence type="ECO:0000256" key="1">
    <source>
        <dbReference type="SAM" id="Phobius"/>
    </source>
</evidence>
<keyword evidence="1" id="KW-0472">Membrane</keyword>
<evidence type="ECO:0000313" key="3">
    <source>
        <dbReference type="Proteomes" id="UP000177276"/>
    </source>
</evidence>
<gene>
    <name evidence="2" type="ORF">A3G46_01135</name>
</gene>
<organism evidence="2 3">
    <name type="scientific">Candidatus Zambryskibacteria bacterium RIFCSPLOWO2_12_FULL_39_16</name>
    <dbReference type="NCBI Taxonomy" id="1802775"/>
    <lineage>
        <taxon>Bacteria</taxon>
        <taxon>Candidatus Zambryskiibacteriota</taxon>
    </lineage>
</organism>
<proteinExistence type="predicted"/>
<dbReference type="Proteomes" id="UP000177276">
    <property type="component" value="Unassembled WGS sequence"/>
</dbReference>
<comment type="caution">
    <text evidence="2">The sequence shown here is derived from an EMBL/GenBank/DDBJ whole genome shotgun (WGS) entry which is preliminary data.</text>
</comment>
<dbReference type="AlphaFoldDB" id="A0A1G2UR32"/>
<sequence length="79" mass="9020">MNPLGRLSFFICLAIGWGGALELRAYATNRSFFDLVVSGESLWTFLASIAITAILFLWLSIVHEQGTFRRQRKNFSDYD</sequence>
<protein>
    <submittedName>
        <fullName evidence="2">Uncharacterized protein</fullName>
    </submittedName>
</protein>
<feature type="transmembrane region" description="Helical" evidence="1">
    <location>
        <begin position="41"/>
        <end position="62"/>
    </location>
</feature>
<keyword evidence="1" id="KW-0812">Transmembrane</keyword>
<dbReference type="EMBL" id="MHWS01000021">
    <property type="protein sequence ID" value="OHB11847.1"/>
    <property type="molecule type" value="Genomic_DNA"/>
</dbReference>
<keyword evidence="1" id="KW-1133">Transmembrane helix</keyword>
<name>A0A1G2UR32_9BACT</name>
<reference evidence="2 3" key="1">
    <citation type="journal article" date="2016" name="Nat. Commun.">
        <title>Thousands of microbial genomes shed light on interconnected biogeochemical processes in an aquifer system.</title>
        <authorList>
            <person name="Anantharaman K."/>
            <person name="Brown C.T."/>
            <person name="Hug L.A."/>
            <person name="Sharon I."/>
            <person name="Castelle C.J."/>
            <person name="Probst A.J."/>
            <person name="Thomas B.C."/>
            <person name="Singh A."/>
            <person name="Wilkins M.J."/>
            <person name="Karaoz U."/>
            <person name="Brodie E.L."/>
            <person name="Williams K.H."/>
            <person name="Hubbard S.S."/>
            <person name="Banfield J.F."/>
        </authorList>
    </citation>
    <scope>NUCLEOTIDE SEQUENCE [LARGE SCALE GENOMIC DNA]</scope>
</reference>
<accession>A0A1G2UR32</accession>
<evidence type="ECO:0000313" key="2">
    <source>
        <dbReference type="EMBL" id="OHB11847.1"/>
    </source>
</evidence>